<dbReference type="AlphaFoldDB" id="A0A068TLF6"/>
<dbReference type="GO" id="GO:0016651">
    <property type="term" value="F:oxidoreductase activity, acting on NAD(P)H"/>
    <property type="evidence" value="ECO:0007669"/>
    <property type="project" value="TreeGrafter"/>
</dbReference>
<sequence>MAIVILGAGQAGLQIATSVRQKGYTGKVVLIGDEPHPPYQRPPLSKAFLKGTTDAASLIFRPAEALAAQGIDLILGQKARRIDRIAKTVEINDGTVSYEKLALALGARPRQLAVPGADLEGVYSLRGLADGQKLMSALTSANNVVIVGGGFIGLEVAATAVAAGKVVTVLEAGPRVMARAVAPQISTWFDKMHRDMGTRIVTSAVIAWIDGTDHVKTVTLGDGEVIAADLVLVGIGAVPNTEIAAEAGLECPNGVLVDAVGRTADSDIFAAGDCAFHPNRFAGSYVRLESVQNAIDQSKTVAAAMLDETASYDAVPWFWSDQGQAKLQTTGLPFAAERHVVRGDPEAGKFTVFHLKSGRVIAADSVNSPSDHMCARRMVAGGVPVIPEVLADPATDLKTLAMQRTA</sequence>
<evidence type="ECO:0000256" key="4">
    <source>
        <dbReference type="ARBA" id="ARBA00023002"/>
    </source>
</evidence>
<organism evidence="7 8">
    <name type="scientific">Neorhizobium galegae bv. officinalis bv. officinalis str. HAMBI 1141</name>
    <dbReference type="NCBI Taxonomy" id="1028801"/>
    <lineage>
        <taxon>Bacteria</taxon>
        <taxon>Pseudomonadati</taxon>
        <taxon>Pseudomonadota</taxon>
        <taxon>Alphaproteobacteria</taxon>
        <taxon>Hyphomicrobiales</taxon>
        <taxon>Rhizobiaceae</taxon>
        <taxon>Rhizobium/Agrobacterium group</taxon>
        <taxon>Neorhizobium</taxon>
    </lineage>
</organism>
<comment type="cofactor">
    <cofactor evidence="1">
        <name>FAD</name>
        <dbReference type="ChEBI" id="CHEBI:57692"/>
    </cofactor>
</comment>
<evidence type="ECO:0000259" key="5">
    <source>
        <dbReference type="Pfam" id="PF07992"/>
    </source>
</evidence>
<evidence type="ECO:0000313" key="8">
    <source>
        <dbReference type="Proteomes" id="UP000028186"/>
    </source>
</evidence>
<dbReference type="PRINTS" id="PR00368">
    <property type="entry name" value="FADPNR"/>
</dbReference>
<dbReference type="Gene3D" id="3.50.50.60">
    <property type="entry name" value="FAD/NAD(P)-binding domain"/>
    <property type="match status" value="2"/>
</dbReference>
<proteinExistence type="predicted"/>
<dbReference type="Proteomes" id="UP000028186">
    <property type="component" value="Plasmid pHAMBI1141b"/>
</dbReference>
<geneLocation type="plasmid" evidence="8">
    <name>III</name>
</geneLocation>
<dbReference type="SUPFAM" id="SSF55424">
    <property type="entry name" value="FAD/NAD-linked reductases, dimerisation (C-terminal) domain"/>
    <property type="match status" value="1"/>
</dbReference>
<dbReference type="KEGG" id="ngl:RG1141_PB00320"/>
<dbReference type="PANTHER" id="PTHR43557">
    <property type="entry name" value="APOPTOSIS-INDUCING FACTOR 1"/>
    <property type="match status" value="1"/>
</dbReference>
<dbReference type="RefSeq" id="WP_040125957.1">
    <property type="nucleotide sequence ID" value="NZ_HG938357.1"/>
</dbReference>
<evidence type="ECO:0000256" key="3">
    <source>
        <dbReference type="ARBA" id="ARBA00022827"/>
    </source>
</evidence>
<dbReference type="PRINTS" id="PR00411">
    <property type="entry name" value="PNDRDTASEI"/>
</dbReference>
<dbReference type="SUPFAM" id="SSF51905">
    <property type="entry name" value="FAD/NAD(P)-binding domain"/>
    <property type="match status" value="2"/>
</dbReference>
<dbReference type="HOGENOM" id="CLU_003291_4_0_5"/>
<keyword evidence="7" id="KW-0614">Plasmid</keyword>
<feature type="domain" description="FAD/NAD(P)-binding" evidence="5">
    <location>
        <begin position="2"/>
        <end position="297"/>
    </location>
</feature>
<dbReference type="GO" id="GO:0005737">
    <property type="term" value="C:cytoplasm"/>
    <property type="evidence" value="ECO:0007669"/>
    <property type="project" value="TreeGrafter"/>
</dbReference>
<protein>
    <submittedName>
        <fullName evidence="7">FAD-dependent pyridine nucleotide-disulphide oxidoreductase</fullName>
    </submittedName>
</protein>
<dbReference type="InterPro" id="IPR023753">
    <property type="entry name" value="FAD/NAD-binding_dom"/>
</dbReference>
<dbReference type="Pfam" id="PF07992">
    <property type="entry name" value="Pyr_redox_2"/>
    <property type="match status" value="1"/>
</dbReference>
<feature type="domain" description="Reductase C-terminal" evidence="6">
    <location>
        <begin position="317"/>
        <end position="401"/>
    </location>
</feature>
<dbReference type="Gene3D" id="3.30.390.30">
    <property type="match status" value="1"/>
</dbReference>
<accession>A0A068TLF6</accession>
<dbReference type="InterPro" id="IPR016156">
    <property type="entry name" value="FAD/NAD-linked_Rdtase_dimer_sf"/>
</dbReference>
<name>A0A068TLF6_NEOGA</name>
<dbReference type="EMBL" id="HG938357">
    <property type="protein sequence ID" value="CDN58380.1"/>
    <property type="molecule type" value="Genomic_DNA"/>
</dbReference>
<dbReference type="InterPro" id="IPR050446">
    <property type="entry name" value="FAD-oxidoreductase/Apoptosis"/>
</dbReference>
<evidence type="ECO:0000256" key="1">
    <source>
        <dbReference type="ARBA" id="ARBA00001974"/>
    </source>
</evidence>
<dbReference type="PANTHER" id="PTHR43557:SF2">
    <property type="entry name" value="RIESKE DOMAIN-CONTAINING PROTEIN-RELATED"/>
    <property type="match status" value="1"/>
</dbReference>
<dbReference type="InterPro" id="IPR028202">
    <property type="entry name" value="Reductase_C"/>
</dbReference>
<evidence type="ECO:0000259" key="6">
    <source>
        <dbReference type="Pfam" id="PF14759"/>
    </source>
</evidence>
<evidence type="ECO:0000313" key="7">
    <source>
        <dbReference type="EMBL" id="CDN58380.1"/>
    </source>
</evidence>
<dbReference type="InterPro" id="IPR036188">
    <property type="entry name" value="FAD/NAD-bd_sf"/>
</dbReference>
<gene>
    <name evidence="7" type="ORF">RG1141_PB00320</name>
</gene>
<dbReference type="PATRIC" id="fig|1028801.3.peg.6179"/>
<evidence type="ECO:0000256" key="2">
    <source>
        <dbReference type="ARBA" id="ARBA00022630"/>
    </source>
</evidence>
<keyword evidence="4" id="KW-0560">Oxidoreductase</keyword>
<keyword evidence="2" id="KW-0285">Flavoprotein</keyword>
<dbReference type="Pfam" id="PF14759">
    <property type="entry name" value="Reductase_C"/>
    <property type="match status" value="1"/>
</dbReference>
<keyword evidence="3" id="KW-0274">FAD</keyword>
<reference evidence="8" key="1">
    <citation type="journal article" date="2014" name="BMC Genomics">
        <title>Genome sequencing of two Neorhizobium galegae strains reveals a noeT gene responsible for the unusual acetylation of the nodulation factors.</title>
        <authorList>
            <person name="Osterman J."/>
            <person name="Marsh J."/>
            <person name="Laine P.K."/>
            <person name="Zeng Z."/>
            <person name="Alatalo E."/>
            <person name="Sullivan J.T."/>
            <person name="Young J.P."/>
            <person name="Thomas-Oates J."/>
            <person name="Paulin L."/>
            <person name="Lindstrom K."/>
        </authorList>
    </citation>
    <scope>NUCLEOTIDE SEQUENCE [LARGE SCALE GENOMIC DNA]</scope>
    <source>
        <strain evidence="8">HAMBI 1141</strain>
        <plasmid evidence="8">III</plasmid>
    </source>
</reference>